<evidence type="ECO:0000313" key="5">
    <source>
        <dbReference type="Proteomes" id="UP000002036"/>
    </source>
</evidence>
<gene>
    <name evidence="4" type="ordered locus">KLTH0F11704g</name>
</gene>
<dbReference type="EMBL" id="CU928170">
    <property type="protein sequence ID" value="CAR24270.1"/>
    <property type="molecule type" value="Genomic_DNA"/>
</dbReference>
<reference evidence="4 5" key="1">
    <citation type="journal article" date="2009" name="Genome Res.">
        <title>Comparative genomics of protoploid Saccharomycetaceae.</title>
        <authorList>
            <consortium name="The Genolevures Consortium"/>
            <person name="Souciet J.-L."/>
            <person name="Dujon B."/>
            <person name="Gaillardin C."/>
            <person name="Johnston M."/>
            <person name="Baret P.V."/>
            <person name="Cliften P."/>
            <person name="Sherman D.J."/>
            <person name="Weissenbach J."/>
            <person name="Westhof E."/>
            <person name="Wincker P."/>
            <person name="Jubin C."/>
            <person name="Poulain J."/>
            <person name="Barbe V."/>
            <person name="Segurens B."/>
            <person name="Artiguenave F."/>
            <person name="Anthouard V."/>
            <person name="Vacherie B."/>
            <person name="Val M.-E."/>
            <person name="Fulton R.S."/>
            <person name="Minx P."/>
            <person name="Wilson R."/>
            <person name="Durrens P."/>
            <person name="Jean G."/>
            <person name="Marck C."/>
            <person name="Martin T."/>
            <person name="Nikolski M."/>
            <person name="Rolland T."/>
            <person name="Seret M.-L."/>
            <person name="Casaregola S."/>
            <person name="Despons L."/>
            <person name="Fairhead C."/>
            <person name="Fischer G."/>
            <person name="Lafontaine I."/>
            <person name="Leh V."/>
            <person name="Lemaire M."/>
            <person name="de Montigny J."/>
            <person name="Neuveglise C."/>
            <person name="Thierry A."/>
            <person name="Blanc-Lenfle I."/>
            <person name="Bleykasten C."/>
            <person name="Diffels J."/>
            <person name="Fritsch E."/>
            <person name="Frangeul L."/>
            <person name="Goeffon A."/>
            <person name="Jauniaux N."/>
            <person name="Kachouri-Lafond R."/>
            <person name="Payen C."/>
            <person name="Potier S."/>
            <person name="Pribylova L."/>
            <person name="Ozanne C."/>
            <person name="Richard G.-F."/>
            <person name="Sacerdot C."/>
            <person name="Straub M.-L."/>
            <person name="Talla E."/>
        </authorList>
    </citation>
    <scope>NUCLEOTIDE SEQUENCE [LARGE SCALE GENOMIC DNA]</scope>
    <source>
        <strain evidence="5">ATCC 56472 / CBS 6340 / NRRL Y-8284</strain>
    </source>
</reference>
<organism evidence="4 5">
    <name type="scientific">Lachancea thermotolerans (strain ATCC 56472 / CBS 6340 / NRRL Y-8284)</name>
    <name type="common">Yeast</name>
    <name type="synonym">Kluyveromyces thermotolerans</name>
    <dbReference type="NCBI Taxonomy" id="559295"/>
    <lineage>
        <taxon>Eukaryota</taxon>
        <taxon>Fungi</taxon>
        <taxon>Dikarya</taxon>
        <taxon>Ascomycota</taxon>
        <taxon>Saccharomycotina</taxon>
        <taxon>Saccharomycetes</taxon>
        <taxon>Saccharomycetales</taxon>
        <taxon>Saccharomycetaceae</taxon>
        <taxon>Lachancea</taxon>
    </lineage>
</organism>
<keyword evidence="5" id="KW-1185">Reference proteome</keyword>
<evidence type="ECO:0000259" key="3">
    <source>
        <dbReference type="PROSITE" id="PS50102"/>
    </source>
</evidence>
<dbReference type="OMA" id="DDICAKK"/>
<accession>C5DLB9</accession>
<dbReference type="FunCoup" id="C5DLB9">
    <property type="interactions" value="262"/>
</dbReference>
<dbReference type="HOGENOM" id="CLU_057159_0_0_1"/>
<feature type="domain" description="RRM" evidence="3">
    <location>
        <begin position="341"/>
        <end position="412"/>
    </location>
</feature>
<dbReference type="Pfam" id="PF00076">
    <property type="entry name" value="RRM_1"/>
    <property type="match status" value="1"/>
</dbReference>
<dbReference type="SMART" id="SM00360">
    <property type="entry name" value="RRM"/>
    <property type="match status" value="1"/>
</dbReference>
<keyword evidence="1" id="KW-0694">RNA-binding</keyword>
<dbReference type="Proteomes" id="UP000002036">
    <property type="component" value="Chromosome F"/>
</dbReference>
<dbReference type="GeneID" id="8292920"/>
<dbReference type="InParanoid" id="C5DLB9"/>
<evidence type="ECO:0000256" key="1">
    <source>
        <dbReference type="PROSITE-ProRule" id="PRU00176"/>
    </source>
</evidence>
<protein>
    <submittedName>
        <fullName evidence="4">KLTH0F11704p</fullName>
    </submittedName>
</protein>
<evidence type="ECO:0000313" key="4">
    <source>
        <dbReference type="EMBL" id="CAR24270.1"/>
    </source>
</evidence>
<feature type="region of interest" description="Disordered" evidence="2">
    <location>
        <begin position="255"/>
        <end position="275"/>
    </location>
</feature>
<dbReference type="GO" id="GO:0003723">
    <property type="term" value="F:RNA binding"/>
    <property type="evidence" value="ECO:0007669"/>
    <property type="project" value="UniProtKB-UniRule"/>
</dbReference>
<dbReference type="InterPro" id="IPR000504">
    <property type="entry name" value="RRM_dom"/>
</dbReference>
<dbReference type="KEGG" id="lth:KLTH0F11704g"/>
<feature type="compositionally biased region" description="Basic and acidic residues" evidence="2">
    <location>
        <begin position="255"/>
        <end position="271"/>
    </location>
</feature>
<dbReference type="eggNOG" id="KOG0118">
    <property type="taxonomic scope" value="Eukaryota"/>
</dbReference>
<dbReference type="SUPFAM" id="SSF54928">
    <property type="entry name" value="RNA-binding domain, RBD"/>
    <property type="match status" value="1"/>
</dbReference>
<dbReference type="InterPro" id="IPR012677">
    <property type="entry name" value="Nucleotide-bd_a/b_plait_sf"/>
</dbReference>
<evidence type="ECO:0000256" key="2">
    <source>
        <dbReference type="SAM" id="MobiDB-lite"/>
    </source>
</evidence>
<name>C5DLB9_LACTC</name>
<dbReference type="RefSeq" id="XP_002554707.1">
    <property type="nucleotide sequence ID" value="XM_002554661.1"/>
</dbReference>
<dbReference type="InterPro" id="IPR035979">
    <property type="entry name" value="RBD_domain_sf"/>
</dbReference>
<dbReference type="CDD" id="cd12247">
    <property type="entry name" value="RRM2_U1A_like"/>
    <property type="match status" value="1"/>
</dbReference>
<feature type="region of interest" description="Disordered" evidence="2">
    <location>
        <begin position="300"/>
        <end position="327"/>
    </location>
</feature>
<dbReference type="PROSITE" id="PS50102">
    <property type="entry name" value="RRM"/>
    <property type="match status" value="1"/>
</dbReference>
<proteinExistence type="predicted"/>
<dbReference type="STRING" id="559295.C5DLB9"/>
<sequence>MVGTADIPGLSAEIPSRCVHLRNLPRRPSSYDAFVRTLLSCVDPQNKFAKDRDLPLPQIDLKQLPKDNRRLVIDKFGSSGTHLDLEAAKRSFLNDSIFTNAEATKSLLSDFLTALQSEYEQSLHKLTIGQFRKAYKKFQQGLPDSERKKLNSLEGIRSKTRSLERDICTGSKAYLSPLDPSLGIIGLSRTTHWKYQSEGFLTFVDAGSARHFVETFKGKLVVQGRNVGVSFATKDSMLGAYLKEGKRGLDRIMREKHKSLPDNKLRDEAAKKQKRHLRRLRTKLVNKGLSEQEISSIIKAKTEQPGLSSQSSTKRPRSPSPEPAAKKKKVVAEVAGNPPNKVLLIQNLPTGVTREEVADTFRSEGLVEVRLVGVRNLAFVEYETVSNATDVKNRLGNPYEWNGSAVSVGFAK</sequence>
<dbReference type="OrthoDB" id="266020at2759"/>
<dbReference type="AlphaFoldDB" id="C5DLB9"/>
<dbReference type="Gene3D" id="3.30.70.330">
    <property type="match status" value="1"/>
</dbReference>